<dbReference type="PANTHER" id="PTHR11552">
    <property type="entry name" value="GLUCOSE-METHANOL-CHOLINE GMC OXIDOREDUCTASE"/>
    <property type="match status" value="1"/>
</dbReference>
<accession>A0A9Q9ST42</accession>
<name>A0A9Q9ST42_MOOP1</name>
<keyword evidence="4" id="KW-0274">FAD</keyword>
<evidence type="ECO:0000256" key="1">
    <source>
        <dbReference type="ARBA" id="ARBA00001974"/>
    </source>
</evidence>
<evidence type="ECO:0000313" key="6">
    <source>
        <dbReference type="EMBL" id="WAN69164.1"/>
    </source>
</evidence>
<dbReference type="Gene3D" id="3.30.560.10">
    <property type="entry name" value="Glucose Oxidase, domain 3"/>
    <property type="match status" value="1"/>
</dbReference>
<dbReference type="Gene3D" id="3.50.50.60">
    <property type="entry name" value="FAD/NAD(P)-binding domain"/>
    <property type="match status" value="1"/>
</dbReference>
<comment type="cofactor">
    <cofactor evidence="1">
        <name>FAD</name>
        <dbReference type="ChEBI" id="CHEBI:57692"/>
    </cofactor>
</comment>
<comment type="similarity">
    <text evidence="2">Belongs to the GMC oxidoreductase family.</text>
</comment>
<dbReference type="InterPro" id="IPR036188">
    <property type="entry name" value="FAD/NAD-bd_sf"/>
</dbReference>
<proteinExistence type="inferred from homology"/>
<gene>
    <name evidence="6" type="ORF">BJP36_43175</name>
</gene>
<dbReference type="AlphaFoldDB" id="A0A9Q9ST42"/>
<reference evidence="6" key="2">
    <citation type="submission" date="2022-10" db="EMBL/GenBank/DDBJ databases">
        <authorList>
            <person name="Ngo T.-E."/>
        </authorList>
    </citation>
    <scope>NUCLEOTIDE SEQUENCE</scope>
    <source>
        <strain evidence="6">JHB</strain>
    </source>
</reference>
<protein>
    <submittedName>
        <fullName evidence="6">GMC family oxidoreductase N-terminal domain-containing protein</fullName>
    </submittedName>
</protein>
<evidence type="ECO:0000256" key="4">
    <source>
        <dbReference type="ARBA" id="ARBA00022827"/>
    </source>
</evidence>
<dbReference type="InterPro" id="IPR000172">
    <property type="entry name" value="GMC_OxRdtase_N"/>
</dbReference>
<dbReference type="PANTHER" id="PTHR11552:SF147">
    <property type="entry name" value="CHOLINE DEHYDROGENASE, MITOCHONDRIAL"/>
    <property type="match status" value="1"/>
</dbReference>
<sequence length="177" mass="20457">MLLEAGKPDRERSIHIPIAFRALFRTEYDWSYYTQPQSNLNNRKLFWPRGKVLGGCSSINAMIYIRGHRWNYDHWHELGNKGWSFSEVLPYFKKAENQERGASEYHGTDGPLNVANLRYTNPLSQVFVEAATEIGLENTKDFNCREPEGVGFYQVTQKNGKRHSTAAAYLKPCRPII</sequence>
<dbReference type="Proteomes" id="UP000176944">
    <property type="component" value="Chromosome"/>
</dbReference>
<keyword evidence="3" id="KW-0285">Flavoprotein</keyword>
<dbReference type="EMBL" id="CP017708">
    <property type="protein sequence ID" value="WAN69164.1"/>
    <property type="molecule type" value="Genomic_DNA"/>
</dbReference>
<evidence type="ECO:0000256" key="2">
    <source>
        <dbReference type="ARBA" id="ARBA00010790"/>
    </source>
</evidence>
<dbReference type="GO" id="GO:0016614">
    <property type="term" value="F:oxidoreductase activity, acting on CH-OH group of donors"/>
    <property type="evidence" value="ECO:0007669"/>
    <property type="project" value="InterPro"/>
</dbReference>
<feature type="domain" description="Glucose-methanol-choline oxidoreductase N-terminal" evidence="5">
    <location>
        <begin position="39"/>
        <end position="172"/>
    </location>
</feature>
<dbReference type="GO" id="GO:0050660">
    <property type="term" value="F:flavin adenine dinucleotide binding"/>
    <property type="evidence" value="ECO:0007669"/>
    <property type="project" value="InterPro"/>
</dbReference>
<evidence type="ECO:0000259" key="5">
    <source>
        <dbReference type="Pfam" id="PF00732"/>
    </source>
</evidence>
<organism evidence="6">
    <name type="scientific">Moorena producens (strain JHB)</name>
    <dbReference type="NCBI Taxonomy" id="1454205"/>
    <lineage>
        <taxon>Bacteria</taxon>
        <taxon>Bacillati</taxon>
        <taxon>Cyanobacteriota</taxon>
        <taxon>Cyanophyceae</taxon>
        <taxon>Coleofasciculales</taxon>
        <taxon>Coleofasciculaceae</taxon>
        <taxon>Moorena</taxon>
    </lineage>
</organism>
<reference evidence="6" key="1">
    <citation type="journal article" date="2017" name="Proc. Natl. Acad. Sci. U.S.A.">
        <title>Comparative genomics uncovers the prolific and distinctive metabolic potential of the cyanobacterial genus Moorea.</title>
        <authorList>
            <person name="Leao T."/>
            <person name="Castelao G."/>
            <person name="Korobeynikov A."/>
            <person name="Monroe E.A."/>
            <person name="Podell S."/>
            <person name="Glukhov E."/>
            <person name="Allen E.E."/>
            <person name="Gerwick W.H."/>
            <person name="Gerwick L."/>
        </authorList>
    </citation>
    <scope>NUCLEOTIDE SEQUENCE</scope>
    <source>
        <strain evidence="6">JHB</strain>
    </source>
</reference>
<dbReference type="Pfam" id="PF00732">
    <property type="entry name" value="GMC_oxred_N"/>
    <property type="match status" value="1"/>
</dbReference>
<dbReference type="SUPFAM" id="SSF51905">
    <property type="entry name" value="FAD/NAD(P)-binding domain"/>
    <property type="match status" value="1"/>
</dbReference>
<dbReference type="InterPro" id="IPR012132">
    <property type="entry name" value="GMC_OxRdtase"/>
</dbReference>
<evidence type="ECO:0000256" key="3">
    <source>
        <dbReference type="ARBA" id="ARBA00022630"/>
    </source>
</evidence>